<dbReference type="PANTHER" id="PTHR33383:SF1">
    <property type="entry name" value="MEMBRANE PROTEIN INSERTION EFFICIENCY FACTOR-RELATED"/>
    <property type="match status" value="1"/>
</dbReference>
<comment type="function">
    <text evidence="1">Could be involved in insertion of integral membrane proteins into the membrane.</text>
</comment>
<comment type="similarity">
    <text evidence="1">Belongs to the UPF0161 family.</text>
</comment>
<keyword evidence="1" id="KW-0472">Membrane</keyword>
<dbReference type="PANTHER" id="PTHR33383">
    <property type="entry name" value="MEMBRANE PROTEIN INSERTION EFFICIENCY FACTOR-RELATED"/>
    <property type="match status" value="1"/>
</dbReference>
<dbReference type="SMART" id="SM01234">
    <property type="entry name" value="Haemolytic"/>
    <property type="match status" value="1"/>
</dbReference>
<keyword evidence="1" id="KW-1003">Cell membrane</keyword>
<protein>
    <recommendedName>
        <fullName evidence="1">Putative membrane protein insertion efficiency factor</fullName>
    </recommendedName>
</protein>
<reference evidence="2" key="2">
    <citation type="submission" date="2020-09" db="EMBL/GenBank/DDBJ databases">
        <authorList>
            <person name="Sun Q."/>
            <person name="Kim S."/>
        </authorList>
    </citation>
    <scope>NUCLEOTIDE SEQUENCE</scope>
    <source>
        <strain evidence="2">KCTC 32513</strain>
    </source>
</reference>
<dbReference type="EMBL" id="BMZH01000010">
    <property type="protein sequence ID" value="GHB00187.1"/>
    <property type="molecule type" value="Genomic_DNA"/>
</dbReference>
<dbReference type="InterPro" id="IPR002696">
    <property type="entry name" value="Membr_insert_effic_factor_YidD"/>
</dbReference>
<gene>
    <name evidence="2" type="ORF">GCM10009069_23770</name>
</gene>
<evidence type="ECO:0000313" key="3">
    <source>
        <dbReference type="Proteomes" id="UP000634004"/>
    </source>
</evidence>
<name>A0A8J3CTD5_9PROT</name>
<evidence type="ECO:0000313" key="2">
    <source>
        <dbReference type="EMBL" id="GHB00187.1"/>
    </source>
</evidence>
<evidence type="ECO:0000256" key="1">
    <source>
        <dbReference type="HAMAP-Rule" id="MF_00386"/>
    </source>
</evidence>
<dbReference type="NCBIfam" id="TIGR00278">
    <property type="entry name" value="membrane protein insertion efficiency factor YidD"/>
    <property type="match status" value="1"/>
</dbReference>
<proteinExistence type="inferred from homology"/>
<dbReference type="Pfam" id="PF01809">
    <property type="entry name" value="YidD"/>
    <property type="match status" value="1"/>
</dbReference>
<sequence length="94" mass="10939">MTFRPHIWFASGLIRIYQLTLSPIFFAVGVRCRYAPTCSQYTLDAMRRHGFWAGGWMGLARLSRCQPWGACGHDPVPEVTNGAWYAPWRYGRWR</sequence>
<dbReference type="HAMAP" id="MF_00386">
    <property type="entry name" value="UPF0161_YidD"/>
    <property type="match status" value="1"/>
</dbReference>
<dbReference type="RefSeq" id="WP_189498724.1">
    <property type="nucleotide sequence ID" value="NZ_BMZH01000010.1"/>
</dbReference>
<comment type="subcellular location">
    <subcellularLocation>
        <location evidence="1">Cell membrane</location>
        <topology evidence="1">Peripheral membrane protein</topology>
        <orientation evidence="1">Cytoplasmic side</orientation>
    </subcellularLocation>
</comment>
<accession>A0A8J3CTD5</accession>
<organism evidence="2 3">
    <name type="scientific">Algimonas arctica</name>
    <dbReference type="NCBI Taxonomy" id="1479486"/>
    <lineage>
        <taxon>Bacteria</taxon>
        <taxon>Pseudomonadati</taxon>
        <taxon>Pseudomonadota</taxon>
        <taxon>Alphaproteobacteria</taxon>
        <taxon>Maricaulales</taxon>
        <taxon>Robiginitomaculaceae</taxon>
        <taxon>Algimonas</taxon>
    </lineage>
</organism>
<dbReference type="GO" id="GO:0005886">
    <property type="term" value="C:plasma membrane"/>
    <property type="evidence" value="ECO:0007669"/>
    <property type="project" value="UniProtKB-SubCell"/>
</dbReference>
<keyword evidence="3" id="KW-1185">Reference proteome</keyword>
<dbReference type="AlphaFoldDB" id="A0A8J3CTD5"/>
<comment type="caution">
    <text evidence="2">The sequence shown here is derived from an EMBL/GenBank/DDBJ whole genome shotgun (WGS) entry which is preliminary data.</text>
</comment>
<reference evidence="2" key="1">
    <citation type="journal article" date="2014" name="Int. J. Syst. Evol. Microbiol.">
        <title>Complete genome sequence of Corynebacterium casei LMG S-19264T (=DSM 44701T), isolated from a smear-ripened cheese.</title>
        <authorList>
            <consortium name="US DOE Joint Genome Institute (JGI-PGF)"/>
            <person name="Walter F."/>
            <person name="Albersmeier A."/>
            <person name="Kalinowski J."/>
            <person name="Ruckert C."/>
        </authorList>
    </citation>
    <scope>NUCLEOTIDE SEQUENCE</scope>
    <source>
        <strain evidence="2">KCTC 32513</strain>
    </source>
</reference>
<dbReference type="Proteomes" id="UP000634004">
    <property type="component" value="Unassembled WGS sequence"/>
</dbReference>